<keyword evidence="2" id="KW-1185">Reference proteome</keyword>
<name>V9HK76_9NEIS</name>
<comment type="caution">
    <text evidence="1">The sequence shown here is derived from an EMBL/GenBank/DDBJ whole genome shotgun (WGS) entry which is preliminary data.</text>
</comment>
<dbReference type="Proteomes" id="UP000017813">
    <property type="component" value="Unassembled WGS sequence"/>
</dbReference>
<dbReference type="RefSeq" id="WP_002642201.1">
    <property type="nucleotide sequence ID" value="NZ_CP019448.1"/>
</dbReference>
<dbReference type="HOGENOM" id="CLU_070962_0_0_4"/>
<proteinExistence type="predicted"/>
<dbReference type="STRING" id="641147.HMPREF9021_01993"/>
<sequence length="376" mass="43679">MNNYEKIKYKRWLTEQKRKSKPHHAYKNKTFKNKTGQLSEILLMPVTLDIYDNQSMEETFRIIQRLEKHQHSQTNVIILNFKETKEVKAAALLMLFSVVDKLIVECNKKIKIINNQVNERVNNTLNRSGMIYLCRKGSLYCSFTDKYLPIISSTGGKYRDEIIDFIAKKIYKDMPPALENIYADAIQEAINNVAAHAYLNFDTKVQKKWWLWCEVINDQLYLVLYDAGIGIPNSFEINADLSRLDTKDEKTLNELRTIHNQLRIEIPLSFDEHIKALEECKKNNVQLQQILLPDPYKIFMAMHGDMTRKKGRDELKHGQGSKSIKALVSNNEQGILWIFSGFGKMKFVSEQNVADLTNLPSQLKGTLIQWNIQVTS</sequence>
<reference evidence="1 2" key="2">
    <citation type="submission" date="2011-10" db="EMBL/GenBank/DDBJ databases">
        <title>The Genome Sequence of Simonsiella muelleri ATCC 29453.</title>
        <authorList>
            <consortium name="The Broad Institute Genome Sequencing Platform"/>
            <consortium name="The Broad Institute Genome Sequencing Center for Infectious Disease"/>
            <person name="Earl A."/>
            <person name="Ward D."/>
            <person name="Feldgarden M."/>
            <person name="Gevers D."/>
            <person name="Izard J."/>
            <person name="Baranova O.V."/>
            <person name="Blanton J.M."/>
            <person name="Tanner A.C."/>
            <person name="Dewhirst F."/>
            <person name="Young S.K."/>
            <person name="Zeng Q."/>
            <person name="Gargeya S."/>
            <person name="Fitzgerald M."/>
            <person name="Haas B."/>
            <person name="Abouelleil A."/>
            <person name="Alvarado L."/>
            <person name="Arachchi H.M."/>
            <person name="Berlin A."/>
            <person name="Brown A."/>
            <person name="Chapman S.B."/>
            <person name="Chen Z."/>
            <person name="Dunbar C."/>
            <person name="Freedman E."/>
            <person name="Gearin G."/>
            <person name="Goldberg J."/>
            <person name="Griggs A."/>
            <person name="Gujja S."/>
            <person name="Heiman D."/>
            <person name="Howarth C."/>
            <person name="Larson L."/>
            <person name="Lui A."/>
            <person name="MacDonald P.J.P."/>
            <person name="Montmayeur A."/>
            <person name="Murphy C."/>
            <person name="Neiman D."/>
            <person name="Pearson M."/>
            <person name="Priest M."/>
            <person name="Roberts A."/>
            <person name="Saif S."/>
            <person name="Shea T."/>
            <person name="Shenoy N."/>
            <person name="Sisk P."/>
            <person name="Stolte C."/>
            <person name="Sykes S."/>
            <person name="Wortman J."/>
            <person name="Nusbaum C."/>
            <person name="Birren B."/>
        </authorList>
    </citation>
    <scope>NUCLEOTIDE SEQUENCE [LARGE SCALE GENOMIC DNA]</scope>
    <source>
        <strain evidence="1 2">ATCC 29453</strain>
    </source>
</reference>
<dbReference type="AlphaFoldDB" id="V9HK76"/>
<protein>
    <submittedName>
        <fullName evidence="1">Uncharacterized protein</fullName>
    </submittedName>
</protein>
<accession>V9HK76</accession>
<organism evidence="1 2">
    <name type="scientific">Simonsiella muelleri ATCC 29453</name>
    <dbReference type="NCBI Taxonomy" id="641147"/>
    <lineage>
        <taxon>Bacteria</taxon>
        <taxon>Pseudomonadati</taxon>
        <taxon>Pseudomonadota</taxon>
        <taxon>Betaproteobacteria</taxon>
        <taxon>Neisseriales</taxon>
        <taxon>Neisseriaceae</taxon>
        <taxon>Simonsiella</taxon>
    </lineage>
</organism>
<dbReference type="eggNOG" id="COG2172">
    <property type="taxonomic scope" value="Bacteria"/>
</dbReference>
<dbReference type="OrthoDB" id="6858273at2"/>
<reference evidence="1 2" key="1">
    <citation type="submission" date="2010-03" db="EMBL/GenBank/DDBJ databases">
        <authorList>
            <consortium name="The Broad Institute Genome Sequencing Platform"/>
            <person name="Ward D."/>
            <person name="Earl A."/>
            <person name="Feldgarden M."/>
            <person name="Gevers D."/>
            <person name="Young S."/>
            <person name="Zeng Q."/>
            <person name="Koehrsen M."/>
            <person name="Alvarado L."/>
            <person name="Berlin A.M."/>
            <person name="Borenstein D."/>
            <person name="Chapman S.B."/>
            <person name="Chen Z."/>
            <person name="Engels R."/>
            <person name="Freedman E."/>
            <person name="Gellesch M."/>
            <person name="Goldberg J."/>
            <person name="Griggs A."/>
            <person name="Gujja S."/>
            <person name="Heilman E.R."/>
            <person name="Heiman D.I."/>
            <person name="Hepburn T.A."/>
            <person name="Howarth C."/>
            <person name="Jen D."/>
            <person name="Larson L."/>
            <person name="Mehta T."/>
            <person name="Park D."/>
            <person name="Pearson M."/>
            <person name="Richards J."/>
            <person name="Roberts A."/>
            <person name="Saif S."/>
            <person name="Shea T.D."/>
            <person name="Shenoy N."/>
            <person name="Sisk P."/>
            <person name="Stolte C."/>
            <person name="Sykes S.N."/>
            <person name="Walk T."/>
            <person name="White J."/>
            <person name="Yandava C."/>
            <person name="Izard J."/>
            <person name="Baranova O.V."/>
            <person name="Blanton J.M."/>
            <person name="Tanner A.C."/>
            <person name="Dewhirst F."/>
            <person name="Haas B."/>
            <person name="Nusbaum C."/>
            <person name="Birren B."/>
        </authorList>
    </citation>
    <scope>NUCLEOTIDE SEQUENCE [LARGE SCALE GENOMIC DNA]</scope>
    <source>
        <strain evidence="1 2">ATCC 29453</strain>
    </source>
</reference>
<dbReference type="KEGG" id="smur:BWP33_08465"/>
<evidence type="ECO:0000313" key="1">
    <source>
        <dbReference type="EMBL" id="EFG30223.1"/>
    </source>
</evidence>
<evidence type="ECO:0000313" key="2">
    <source>
        <dbReference type="Proteomes" id="UP000017813"/>
    </source>
</evidence>
<dbReference type="EMBL" id="ADCY02000037">
    <property type="protein sequence ID" value="EFG30223.1"/>
    <property type="molecule type" value="Genomic_DNA"/>
</dbReference>
<gene>
    <name evidence="1" type="ORF">HMPREF9021_01993</name>
</gene>